<keyword evidence="2" id="KW-1185">Reference proteome</keyword>
<evidence type="ECO:0000313" key="2">
    <source>
        <dbReference type="Proteomes" id="UP001488838"/>
    </source>
</evidence>
<reference evidence="1 2" key="1">
    <citation type="journal article" date="2023" name="bioRxiv">
        <title>Conserved and derived expression patterns and positive selection on dental genes reveal complex evolutionary context of ever-growing rodent molars.</title>
        <authorList>
            <person name="Calamari Z.T."/>
            <person name="Song A."/>
            <person name="Cohen E."/>
            <person name="Akter M."/>
            <person name="Roy R.D."/>
            <person name="Hallikas O."/>
            <person name="Christensen M.M."/>
            <person name="Li P."/>
            <person name="Marangoni P."/>
            <person name="Jernvall J."/>
            <person name="Klein O.D."/>
        </authorList>
    </citation>
    <scope>NUCLEOTIDE SEQUENCE [LARGE SCALE GENOMIC DNA]</scope>
    <source>
        <strain evidence="1">V071</strain>
    </source>
</reference>
<organism evidence="1 2">
    <name type="scientific">Myodes glareolus</name>
    <name type="common">Bank vole</name>
    <name type="synonym">Clethrionomys glareolus</name>
    <dbReference type="NCBI Taxonomy" id="447135"/>
    <lineage>
        <taxon>Eukaryota</taxon>
        <taxon>Metazoa</taxon>
        <taxon>Chordata</taxon>
        <taxon>Craniata</taxon>
        <taxon>Vertebrata</taxon>
        <taxon>Euteleostomi</taxon>
        <taxon>Mammalia</taxon>
        <taxon>Eutheria</taxon>
        <taxon>Euarchontoglires</taxon>
        <taxon>Glires</taxon>
        <taxon>Rodentia</taxon>
        <taxon>Myomorpha</taxon>
        <taxon>Muroidea</taxon>
        <taxon>Cricetidae</taxon>
        <taxon>Arvicolinae</taxon>
        <taxon>Myodes</taxon>
    </lineage>
</organism>
<proteinExistence type="predicted"/>
<dbReference type="Gene3D" id="3.90.640.10">
    <property type="entry name" value="Actin, Chain A, domain 4"/>
    <property type="match status" value="1"/>
</dbReference>
<name>A0AAW0HEE0_MYOGA</name>
<dbReference type="Proteomes" id="UP001488838">
    <property type="component" value="Unassembled WGS sequence"/>
</dbReference>
<dbReference type="SUPFAM" id="SSF53067">
    <property type="entry name" value="Actin-like ATPase domain"/>
    <property type="match status" value="1"/>
</dbReference>
<evidence type="ECO:0000313" key="1">
    <source>
        <dbReference type="EMBL" id="KAK7800174.1"/>
    </source>
</evidence>
<sequence length="82" mass="9368">MNSGEGFANTAPIYEGYFLPRSLAYYAHGWFGLRYYFMKILNKGGFSFTTMDELESVCDIMKLCYIVLDFEEEMAIVVSSSS</sequence>
<gene>
    <name evidence="1" type="ORF">U0070_013084</name>
</gene>
<dbReference type="InterPro" id="IPR043129">
    <property type="entry name" value="ATPase_NBD"/>
</dbReference>
<comment type="caution">
    <text evidence="1">The sequence shown here is derived from an EMBL/GenBank/DDBJ whole genome shotgun (WGS) entry which is preliminary data.</text>
</comment>
<protein>
    <submittedName>
        <fullName evidence="1">Uncharacterized protein</fullName>
    </submittedName>
</protein>
<dbReference type="EMBL" id="JBBHLL010000568">
    <property type="protein sequence ID" value="KAK7800174.1"/>
    <property type="molecule type" value="Genomic_DNA"/>
</dbReference>
<dbReference type="AlphaFoldDB" id="A0AAW0HEE0"/>
<accession>A0AAW0HEE0</accession>